<dbReference type="InterPro" id="IPR039261">
    <property type="entry name" value="FNR_nucleotide-bd"/>
</dbReference>
<sequence length="229" mass="25768">MSSTDNITHVMKVVQVNILAPQIIQLLLKPEHPIAYTSGDYIMLGFDTEELKPFSIANAPREDGLIECHIRKQADSEWMKKLFAIKAGETLVMQGPKAQMSLKPAHEAIIFVAGGTGFAPMRALLVESLRQNIQVPITFYWGARSPQELYMHDWLIDLTQKEGHIEYVPVISDETEQWQGETGLVHQTVLKQHPSLTHATVYMCGPWPMIQVAKQAFLDAGLPEEKLTH</sequence>
<dbReference type="PROSITE" id="PS51384">
    <property type="entry name" value="FAD_FR"/>
    <property type="match status" value="1"/>
</dbReference>
<dbReference type="SUPFAM" id="SSF52343">
    <property type="entry name" value="Ferredoxin reductase-like, C-terminal NADP-linked domain"/>
    <property type="match status" value="1"/>
</dbReference>
<dbReference type="InterPro" id="IPR017938">
    <property type="entry name" value="Riboflavin_synthase-like_b-brl"/>
</dbReference>
<dbReference type="PRINTS" id="PR00410">
    <property type="entry name" value="PHEHYDRXLASE"/>
</dbReference>
<dbReference type="InterPro" id="IPR017927">
    <property type="entry name" value="FAD-bd_FR_type"/>
</dbReference>
<name>A0ABY8C9Z2_9GAMM</name>
<dbReference type="Gene3D" id="2.40.30.10">
    <property type="entry name" value="Translation factors"/>
    <property type="match status" value="1"/>
</dbReference>
<feature type="domain" description="FAD-binding FR-type" evidence="1">
    <location>
        <begin position="6"/>
        <end position="103"/>
    </location>
</feature>
<dbReference type="Pfam" id="PF00175">
    <property type="entry name" value="NAD_binding_1"/>
    <property type="match status" value="1"/>
</dbReference>
<keyword evidence="3" id="KW-1185">Reference proteome</keyword>
<reference evidence="2 3" key="1">
    <citation type="submission" date="2022-06" db="EMBL/GenBank/DDBJ databases">
        <title>Thiomicrohabdus sp. nov, an obligately chemolithoautotrophic, sulfur-oxidizing bacterium isolated from beach of Guanyin Mountain. Amoy.</title>
        <authorList>
            <person name="Zhu H."/>
        </authorList>
    </citation>
    <scope>NUCLEOTIDE SEQUENCE [LARGE SCALE GENOMIC DNA]</scope>
    <source>
        <strain evidence="2 3">XGS-01</strain>
    </source>
</reference>
<dbReference type="Proteomes" id="UP001222275">
    <property type="component" value="Chromosome"/>
</dbReference>
<dbReference type="InterPro" id="IPR001433">
    <property type="entry name" value="OxRdtase_FAD/NAD-bd"/>
</dbReference>
<proteinExistence type="predicted"/>
<dbReference type="InterPro" id="IPR050415">
    <property type="entry name" value="MRET"/>
</dbReference>
<dbReference type="Pfam" id="PF00970">
    <property type="entry name" value="FAD_binding_6"/>
    <property type="match status" value="1"/>
</dbReference>
<dbReference type="InterPro" id="IPR008333">
    <property type="entry name" value="Cbr1-like_FAD-bd_dom"/>
</dbReference>
<evidence type="ECO:0000313" key="3">
    <source>
        <dbReference type="Proteomes" id="UP001222275"/>
    </source>
</evidence>
<accession>A0ABY8C9Z2</accession>
<dbReference type="PANTHER" id="PTHR47354">
    <property type="entry name" value="NADH OXIDOREDUCTASE HCR"/>
    <property type="match status" value="1"/>
</dbReference>
<dbReference type="PANTHER" id="PTHR47354:SF5">
    <property type="entry name" value="PROTEIN RFBI"/>
    <property type="match status" value="1"/>
</dbReference>
<dbReference type="RefSeq" id="WP_275595056.1">
    <property type="nucleotide sequence ID" value="NZ_CP102381.1"/>
</dbReference>
<dbReference type="Gene3D" id="3.40.50.80">
    <property type="entry name" value="Nucleotide-binding domain of ferredoxin-NADP reductase (FNR) module"/>
    <property type="match status" value="1"/>
</dbReference>
<gene>
    <name evidence="2" type="ORF">NR989_00715</name>
</gene>
<evidence type="ECO:0000259" key="1">
    <source>
        <dbReference type="PROSITE" id="PS51384"/>
    </source>
</evidence>
<protein>
    <submittedName>
        <fullName evidence="2">FAD-binding oxidoreductase</fullName>
    </submittedName>
</protein>
<dbReference type="EMBL" id="CP102381">
    <property type="protein sequence ID" value="WEJ62800.1"/>
    <property type="molecule type" value="Genomic_DNA"/>
</dbReference>
<dbReference type="SUPFAM" id="SSF63380">
    <property type="entry name" value="Riboflavin synthase domain-like"/>
    <property type="match status" value="1"/>
</dbReference>
<organism evidence="2 3">
    <name type="scientific">Thiomicrorhabdus lithotrophica</name>
    <dbReference type="NCBI Taxonomy" id="2949997"/>
    <lineage>
        <taxon>Bacteria</taxon>
        <taxon>Pseudomonadati</taxon>
        <taxon>Pseudomonadota</taxon>
        <taxon>Gammaproteobacteria</taxon>
        <taxon>Thiotrichales</taxon>
        <taxon>Piscirickettsiaceae</taxon>
        <taxon>Thiomicrorhabdus</taxon>
    </lineage>
</organism>
<evidence type="ECO:0000313" key="2">
    <source>
        <dbReference type="EMBL" id="WEJ62800.1"/>
    </source>
</evidence>